<reference evidence="12 13" key="1">
    <citation type="journal article" date="2023" name="Microbiol. Resour. Announc.">
        <title>Whole-genome sequence of Pseudomonas yamanorum OLsAu1 isolated from the edible ectomycorrhizal mushroom Lactarius sp. section Deliciosi.</title>
        <authorList>
            <person name="Ramirez-Mendoza R."/>
            <person name="Angeles-Argaiz R.E."/>
            <person name="Hernandez-Oaxaca D."/>
            <person name="Aguirre-Beltran L."/>
            <person name="Almaraz-Suarez J."/>
            <person name="Perez-Moreno J."/>
        </authorList>
    </citation>
    <scope>NUCLEOTIDE SEQUENCE [LARGE SCALE GENOMIC DNA]</scope>
    <source>
        <strain evidence="12 13">OLsAu1</strain>
    </source>
</reference>
<proteinExistence type="inferred from homology"/>
<comment type="cofactor">
    <cofactor evidence="1 10">
        <name>pyridoxal 5'-phosphate</name>
        <dbReference type="ChEBI" id="CHEBI:597326"/>
    </cofactor>
</comment>
<dbReference type="SUPFAM" id="SSF53686">
    <property type="entry name" value="Tryptophan synthase beta subunit-like PLP-dependent enzymes"/>
    <property type="match status" value="1"/>
</dbReference>
<dbReference type="Gene3D" id="3.40.50.1100">
    <property type="match status" value="2"/>
</dbReference>
<comment type="caution">
    <text evidence="12">The sequence shown here is derived from an EMBL/GenBank/DDBJ whole genome shotgun (WGS) entry which is preliminary data.</text>
</comment>
<keyword evidence="13" id="KW-1185">Reference proteome</keyword>
<dbReference type="EMBL" id="JAVGXC010000008">
    <property type="protein sequence ID" value="MDR0189459.1"/>
    <property type="molecule type" value="Genomic_DNA"/>
</dbReference>
<keyword evidence="7 10" id="KW-0663">Pyridoxal phosphate</keyword>
<evidence type="ECO:0000256" key="9">
    <source>
        <dbReference type="ARBA" id="ARBA00047931"/>
    </source>
</evidence>
<evidence type="ECO:0000313" key="12">
    <source>
        <dbReference type="EMBL" id="MDR0189459.1"/>
    </source>
</evidence>
<evidence type="ECO:0000256" key="5">
    <source>
        <dbReference type="ARBA" id="ARBA00022605"/>
    </source>
</evidence>
<dbReference type="CDD" id="cd01561">
    <property type="entry name" value="CBS_like"/>
    <property type="match status" value="1"/>
</dbReference>
<evidence type="ECO:0000313" key="13">
    <source>
        <dbReference type="Proteomes" id="UP001224477"/>
    </source>
</evidence>
<comment type="similarity">
    <text evidence="3 10">Belongs to the cysteine synthase/cystathionine beta-synthase family.</text>
</comment>
<evidence type="ECO:0000256" key="7">
    <source>
        <dbReference type="ARBA" id="ARBA00022898"/>
    </source>
</evidence>
<keyword evidence="5 10" id="KW-0028">Amino-acid biosynthesis</keyword>
<dbReference type="Proteomes" id="UP001224477">
    <property type="component" value="Unassembled WGS sequence"/>
</dbReference>
<dbReference type="InterPro" id="IPR001216">
    <property type="entry name" value="P-phosphate_BS"/>
</dbReference>
<dbReference type="EC" id="2.5.1.47" evidence="4 10"/>
<comment type="pathway">
    <text evidence="2">Amino-acid biosynthesis; L-cysteine biosynthesis; L-cysteine from L-serine: step 2/2.</text>
</comment>
<dbReference type="RefSeq" id="WP_309254829.1">
    <property type="nucleotide sequence ID" value="NZ_JAVGXC010000008.1"/>
</dbReference>
<dbReference type="Pfam" id="PF00291">
    <property type="entry name" value="PALP"/>
    <property type="match status" value="1"/>
</dbReference>
<organism evidence="12 13">
    <name type="scientific">Pseudomonas yamanorum</name>
    <dbReference type="NCBI Taxonomy" id="515393"/>
    <lineage>
        <taxon>Bacteria</taxon>
        <taxon>Pseudomonadati</taxon>
        <taxon>Pseudomonadota</taxon>
        <taxon>Gammaproteobacteria</taxon>
        <taxon>Pseudomonadales</taxon>
        <taxon>Pseudomonadaceae</taxon>
        <taxon>Pseudomonas</taxon>
    </lineage>
</organism>
<dbReference type="InterPro" id="IPR005856">
    <property type="entry name" value="Cys_synth"/>
</dbReference>
<evidence type="ECO:0000259" key="11">
    <source>
        <dbReference type="Pfam" id="PF00291"/>
    </source>
</evidence>
<dbReference type="PANTHER" id="PTHR10314">
    <property type="entry name" value="CYSTATHIONINE BETA-SYNTHASE"/>
    <property type="match status" value="1"/>
</dbReference>
<evidence type="ECO:0000256" key="8">
    <source>
        <dbReference type="ARBA" id="ARBA00023192"/>
    </source>
</evidence>
<keyword evidence="6 10" id="KW-0808">Transferase</keyword>
<protein>
    <recommendedName>
        <fullName evidence="4 10">Cysteine synthase</fullName>
        <ecNumber evidence="4 10">2.5.1.47</ecNumber>
    </recommendedName>
</protein>
<sequence length="321" mass="34065">MLTRSFDTFFVRSSVMIYEDVTRTIGGTPLVKLGRLADGLPGRLLAKLEMRNPGGSVKDRVGLALIEDAEAIGRIAPGATLIEATAGNTGIGLAVAAAVKGYRLIVVMPEQMSEERTALLRHFGAEVRHTPGILMADAVQLAKQLQQEIPGAILLDQFNNPSNTAIHRRTTAEEIWKDTEGKIDALVAAVGTSGTLIGIASLLKERLPNLRVVAVEPQDSNVLSGGKAGQHRIPGIGIGFVPPLFDRQLVDEVIAVSNDDAFVAARQLAKREGICAGISAGAAVHASLVLMQRPEMEGKTVVVILPDTGDRYASSGLFSHE</sequence>
<evidence type="ECO:0000256" key="3">
    <source>
        <dbReference type="ARBA" id="ARBA00007103"/>
    </source>
</evidence>
<evidence type="ECO:0000256" key="2">
    <source>
        <dbReference type="ARBA" id="ARBA00004962"/>
    </source>
</evidence>
<comment type="catalytic activity">
    <reaction evidence="9 10">
        <text>O-acetyl-L-serine + hydrogen sulfide = L-cysteine + acetate</text>
        <dbReference type="Rhea" id="RHEA:14829"/>
        <dbReference type="ChEBI" id="CHEBI:29919"/>
        <dbReference type="ChEBI" id="CHEBI:30089"/>
        <dbReference type="ChEBI" id="CHEBI:35235"/>
        <dbReference type="ChEBI" id="CHEBI:58340"/>
        <dbReference type="EC" id="2.5.1.47"/>
    </reaction>
</comment>
<dbReference type="InterPro" id="IPR036052">
    <property type="entry name" value="TrpB-like_PALP_sf"/>
</dbReference>
<dbReference type="InterPro" id="IPR050214">
    <property type="entry name" value="Cys_Synth/Cystath_Beta-Synth"/>
</dbReference>
<gene>
    <name evidence="12" type="primary">cysK</name>
    <name evidence="12" type="ORF">RCO22_10965</name>
</gene>
<evidence type="ECO:0000256" key="4">
    <source>
        <dbReference type="ARBA" id="ARBA00012681"/>
    </source>
</evidence>
<evidence type="ECO:0000256" key="6">
    <source>
        <dbReference type="ARBA" id="ARBA00022679"/>
    </source>
</evidence>
<dbReference type="PROSITE" id="PS00901">
    <property type="entry name" value="CYS_SYNTHASE"/>
    <property type="match status" value="1"/>
</dbReference>
<dbReference type="InterPro" id="IPR005859">
    <property type="entry name" value="CysK"/>
</dbReference>
<accession>A0ABU1CQA9</accession>
<dbReference type="NCBIfam" id="TIGR01139">
    <property type="entry name" value="cysK"/>
    <property type="match status" value="1"/>
</dbReference>
<dbReference type="InterPro" id="IPR001926">
    <property type="entry name" value="TrpB-like_PALP"/>
</dbReference>
<dbReference type="NCBIfam" id="TIGR01136">
    <property type="entry name" value="cysKM"/>
    <property type="match status" value="1"/>
</dbReference>
<name>A0ABU1CQA9_9PSED</name>
<dbReference type="GO" id="GO:0004124">
    <property type="term" value="F:cysteine synthase activity"/>
    <property type="evidence" value="ECO:0007669"/>
    <property type="project" value="UniProtKB-EC"/>
</dbReference>
<keyword evidence="8 10" id="KW-0198">Cysteine biosynthesis</keyword>
<evidence type="ECO:0000256" key="1">
    <source>
        <dbReference type="ARBA" id="ARBA00001933"/>
    </source>
</evidence>
<feature type="domain" description="Tryptophan synthase beta chain-like PALP" evidence="11">
    <location>
        <begin position="21"/>
        <end position="307"/>
    </location>
</feature>
<evidence type="ECO:0000256" key="10">
    <source>
        <dbReference type="RuleBase" id="RU003985"/>
    </source>
</evidence>